<dbReference type="SMART" id="SM00349">
    <property type="entry name" value="KRAB"/>
    <property type="match status" value="1"/>
</dbReference>
<dbReference type="SUPFAM" id="SSF109640">
    <property type="entry name" value="KRAB domain (Kruppel-associated box)"/>
    <property type="match status" value="1"/>
</dbReference>
<evidence type="ECO:0000256" key="9">
    <source>
        <dbReference type="SAM" id="MobiDB-lite"/>
    </source>
</evidence>
<sequence length="920" mass="101056">MVNCAALNCRNATSGAYKNSSVSFYGFPLQNKPLLWRWIQNMGRDMDTPSRYQCVCSEHFEESSFETDPLKTRKRRRLLKEAVPNKFILGKDGTWLVGTPQGLENMMSSKTRKRIRNSQPCGVPGMFPVWPRLQDWQNEFYKQLLKEKYGSLITLGKDCPIGKSHIPAGGAARVKDPQDLEGRKIPASLSTGRGGAGGAQPHGSSPGASRALRCRSSDRAGTSGSGHNPAANPTGIRKGNSVLAGQELDEFRRFLLYHQGQPEDVTAPWFICAECGRSFARHAYLLRHQRSHAGQRAVPRRNPPSTATSGGISASSTRHKPAWGTASQPDVKNPALTRGGVCSPARNKVEFGVLGLLVAKSPGNGEQRLQGVTVGPPPTRALPVAQVQEWNMEAPHLMPLQPPLLPERAHVREAQLHSAEASLWTVVATVQAMERKIDLLATRLLSLEGRSGTAEKKLLDCEKTAMEFGNQLESKWAVLGTLIQEYGLLQRRLENVENLLKNRNFWVLRLPPGPRGEVPKVPVTFVDIAVYFSAEEWKNLEEWQKELYNNLVKENYEALLSLDGALSRSEAQPRSERGDAPCVPEPRELEQRELPPDACAESLISTSDILSRIKQEVAFVGEQQFPEERGMPPDPCAGADALITAHDFLSWIKQEEEPCVREPWELPEREMLPPGPGPASEGLLVKTEERCPHAEPPEEVGLPGSSGDLLFPGTAFGTPEGQAAVPAAVPLPAQHRLGKAPGPEPGPGADTGGVPAAPPGPAEERPHGCAECGKSFSGKKSLRIHQRSHAAERPYPCAECGKSFNCHSGLVRHQMIHRGERPYKCSECGKCYSRKEHLQNHQRLHTGERPFACAQCGKSFIRKQNLLKHQRIHTGERPYQCPACGRSFRYKESLKDHQRVHGAEGGPPPLPPPGILPPGD</sequence>
<dbReference type="SMART" id="SM00355">
    <property type="entry name" value="ZnF_C2H2"/>
    <property type="match status" value="6"/>
</dbReference>
<feature type="compositionally biased region" description="Basic and acidic residues" evidence="9">
    <location>
        <begin position="173"/>
        <end position="184"/>
    </location>
</feature>
<dbReference type="InterPro" id="IPR036236">
    <property type="entry name" value="Znf_C2H2_sf"/>
</dbReference>
<proteinExistence type="inferred from homology"/>
<evidence type="ECO:0000256" key="7">
    <source>
        <dbReference type="PROSITE-ProRule" id="PRU00042"/>
    </source>
</evidence>
<dbReference type="FunFam" id="3.30.160.60:FF:000100">
    <property type="entry name" value="Zinc finger 45-like"/>
    <property type="match status" value="1"/>
</dbReference>
<dbReference type="Proteomes" id="UP000269221">
    <property type="component" value="Unassembled WGS sequence"/>
</dbReference>
<comment type="similarity">
    <text evidence="1">Belongs to the krueppel C2H2-type zinc-finger protein family.</text>
</comment>
<dbReference type="FunFam" id="3.30.160.60:FF:001415">
    <property type="entry name" value="zinc finger protein 282"/>
    <property type="match status" value="1"/>
</dbReference>
<evidence type="ECO:0000256" key="1">
    <source>
        <dbReference type="ARBA" id="ARBA00006991"/>
    </source>
</evidence>
<feature type="compositionally biased region" description="Basic and acidic residues" evidence="9">
    <location>
        <begin position="571"/>
        <end position="595"/>
    </location>
</feature>
<dbReference type="OrthoDB" id="654211at2759"/>
<evidence type="ECO:0000256" key="5">
    <source>
        <dbReference type="ARBA" id="ARBA00022833"/>
    </source>
</evidence>
<dbReference type="FunFam" id="3.30.160.60:FF:002343">
    <property type="entry name" value="Zinc finger protein 33A"/>
    <property type="match status" value="1"/>
</dbReference>
<dbReference type="Pfam" id="PF01352">
    <property type="entry name" value="KRAB"/>
    <property type="match status" value="1"/>
</dbReference>
<feature type="domain" description="C2H2-type" evidence="10">
    <location>
        <begin position="795"/>
        <end position="822"/>
    </location>
</feature>
<feature type="domain" description="C2H2-type" evidence="10">
    <location>
        <begin position="823"/>
        <end position="850"/>
    </location>
</feature>
<dbReference type="InterPro" id="IPR001909">
    <property type="entry name" value="KRAB"/>
</dbReference>
<feature type="domain" description="C2H2-type" evidence="10">
    <location>
        <begin position="767"/>
        <end position="794"/>
    </location>
</feature>
<feature type="compositionally biased region" description="Pro residues" evidence="9">
    <location>
        <begin position="906"/>
        <end position="920"/>
    </location>
</feature>
<dbReference type="Gene3D" id="3.30.160.60">
    <property type="entry name" value="Classic Zinc Finger"/>
    <property type="match status" value="6"/>
</dbReference>
<keyword evidence="3" id="KW-0677">Repeat</keyword>
<dbReference type="PANTHER" id="PTHR24381:SF269">
    <property type="entry name" value="ZINC FINGER PROTEIN 398"/>
    <property type="match status" value="1"/>
</dbReference>
<evidence type="ECO:0000313" key="14">
    <source>
        <dbReference type="Proteomes" id="UP000269221"/>
    </source>
</evidence>
<evidence type="ECO:0000256" key="6">
    <source>
        <dbReference type="ARBA" id="ARBA00023125"/>
    </source>
</evidence>
<dbReference type="Pfam" id="PF05485">
    <property type="entry name" value="THAP"/>
    <property type="match status" value="1"/>
</dbReference>
<dbReference type="Gene3D" id="6.10.140.140">
    <property type="match status" value="1"/>
</dbReference>
<dbReference type="AlphaFoldDB" id="A0A3M0IZG2"/>
<dbReference type="PROSITE" id="PS50157">
    <property type="entry name" value="ZINC_FINGER_C2H2_2"/>
    <property type="match status" value="6"/>
</dbReference>
<evidence type="ECO:0000256" key="3">
    <source>
        <dbReference type="ARBA" id="ARBA00022737"/>
    </source>
</evidence>
<keyword evidence="14" id="KW-1185">Reference proteome</keyword>
<dbReference type="Pfam" id="PF00096">
    <property type="entry name" value="zf-C2H2"/>
    <property type="match status" value="5"/>
</dbReference>
<evidence type="ECO:0000259" key="11">
    <source>
        <dbReference type="PROSITE" id="PS50805"/>
    </source>
</evidence>
<keyword evidence="2" id="KW-0479">Metal-binding</keyword>
<feature type="domain" description="C2H2-type" evidence="10">
    <location>
        <begin position="879"/>
        <end position="906"/>
    </location>
</feature>
<feature type="domain" description="THAP-type" evidence="12">
    <location>
        <begin position="1"/>
        <end position="87"/>
    </location>
</feature>
<feature type="domain" description="KRAB" evidence="11">
    <location>
        <begin position="523"/>
        <end position="594"/>
    </location>
</feature>
<dbReference type="Gene3D" id="6.20.210.20">
    <property type="entry name" value="THAP domain"/>
    <property type="match status" value="1"/>
</dbReference>
<dbReference type="SMART" id="SM00692">
    <property type="entry name" value="DM3"/>
    <property type="match status" value="1"/>
</dbReference>
<feature type="region of interest" description="Disordered" evidence="9">
    <location>
        <begin position="290"/>
        <end position="338"/>
    </location>
</feature>
<evidence type="ECO:0000256" key="2">
    <source>
        <dbReference type="ARBA" id="ARBA00022723"/>
    </source>
</evidence>
<dbReference type="FunFam" id="3.30.160.60:FF:001684">
    <property type="entry name" value="zinc finger protein 33B-like"/>
    <property type="match status" value="1"/>
</dbReference>
<feature type="domain" description="C2H2-type" evidence="10">
    <location>
        <begin position="851"/>
        <end position="878"/>
    </location>
</feature>
<dbReference type="InterPro" id="IPR038441">
    <property type="entry name" value="THAP_Znf_sf"/>
</dbReference>
<dbReference type="CDD" id="cd07765">
    <property type="entry name" value="KRAB_A-box"/>
    <property type="match status" value="1"/>
</dbReference>
<dbReference type="PROSITE" id="PS50950">
    <property type="entry name" value="ZF_THAP"/>
    <property type="match status" value="1"/>
</dbReference>
<accession>A0A3M0IZG2</accession>
<name>A0A3M0IZG2_HIRRU</name>
<keyword evidence="4 7" id="KW-0863">Zinc-finger</keyword>
<protein>
    <recommendedName>
        <fullName evidence="15">Zinc finger protein 282</fullName>
    </recommendedName>
</protein>
<keyword evidence="6 8" id="KW-0238">DNA-binding</keyword>
<evidence type="ECO:0000256" key="8">
    <source>
        <dbReference type="PROSITE-ProRule" id="PRU00309"/>
    </source>
</evidence>
<dbReference type="InterPro" id="IPR006612">
    <property type="entry name" value="THAP_Znf"/>
</dbReference>
<organism evidence="13 14">
    <name type="scientific">Hirundo rustica rustica</name>
    <dbReference type="NCBI Taxonomy" id="333673"/>
    <lineage>
        <taxon>Eukaryota</taxon>
        <taxon>Metazoa</taxon>
        <taxon>Chordata</taxon>
        <taxon>Craniata</taxon>
        <taxon>Vertebrata</taxon>
        <taxon>Euteleostomi</taxon>
        <taxon>Archelosauria</taxon>
        <taxon>Archosauria</taxon>
        <taxon>Dinosauria</taxon>
        <taxon>Saurischia</taxon>
        <taxon>Theropoda</taxon>
        <taxon>Coelurosauria</taxon>
        <taxon>Aves</taxon>
        <taxon>Neognathae</taxon>
        <taxon>Neoaves</taxon>
        <taxon>Telluraves</taxon>
        <taxon>Australaves</taxon>
        <taxon>Passeriformes</taxon>
        <taxon>Sylvioidea</taxon>
        <taxon>Hirundinidae</taxon>
        <taxon>Hirundo</taxon>
    </lineage>
</organism>
<dbReference type="GO" id="GO:0008270">
    <property type="term" value="F:zinc ion binding"/>
    <property type="evidence" value="ECO:0007669"/>
    <property type="project" value="UniProtKB-KW"/>
</dbReference>
<evidence type="ECO:0008006" key="15">
    <source>
        <dbReference type="Google" id="ProtNLM"/>
    </source>
</evidence>
<keyword evidence="5" id="KW-0862">Zinc</keyword>
<evidence type="ECO:0000259" key="10">
    <source>
        <dbReference type="PROSITE" id="PS50157"/>
    </source>
</evidence>
<dbReference type="PROSITE" id="PS50805">
    <property type="entry name" value="KRAB"/>
    <property type="match status" value="1"/>
</dbReference>
<dbReference type="SUPFAM" id="SSF57997">
    <property type="entry name" value="Tropomyosin"/>
    <property type="match status" value="1"/>
</dbReference>
<reference evidence="13 14" key="1">
    <citation type="submission" date="2018-07" db="EMBL/GenBank/DDBJ databases">
        <title>A high quality draft genome assembly of the barn swallow (H. rustica rustica).</title>
        <authorList>
            <person name="Formenti G."/>
            <person name="Chiara M."/>
            <person name="Poveda L."/>
            <person name="Francoijs K.-J."/>
            <person name="Bonisoli-Alquati A."/>
            <person name="Canova L."/>
            <person name="Gianfranceschi L."/>
            <person name="Horner D.S."/>
            <person name="Saino N."/>
        </authorList>
    </citation>
    <scope>NUCLEOTIDE SEQUENCE [LARGE SCALE GENOMIC DNA]</scope>
    <source>
        <strain evidence="13">Chelidonia</strain>
        <tissue evidence="13">Blood</tissue>
    </source>
</reference>
<comment type="caution">
    <text evidence="13">The sequence shown here is derived from an EMBL/GenBank/DDBJ whole genome shotgun (WGS) entry which is preliminary data.</text>
</comment>
<feature type="region of interest" description="Disordered" evidence="9">
    <location>
        <begin position="168"/>
        <end position="239"/>
    </location>
</feature>
<dbReference type="SUPFAM" id="SSF57716">
    <property type="entry name" value="Glucocorticoid receptor-like (DNA-binding domain)"/>
    <property type="match status" value="1"/>
</dbReference>
<feature type="region of interest" description="Disordered" evidence="9">
    <location>
        <begin position="569"/>
        <end position="595"/>
    </location>
</feature>
<dbReference type="FunFam" id="3.30.160.60:FF:000151">
    <property type="entry name" value="Zinc finger and SCAN domain-containing 21"/>
    <property type="match status" value="1"/>
</dbReference>
<dbReference type="FunFam" id="3.30.160.60:FF:001271">
    <property type="entry name" value="Zinc finger protein 282"/>
    <property type="match status" value="1"/>
</dbReference>
<dbReference type="SUPFAM" id="SSF57667">
    <property type="entry name" value="beta-beta-alpha zinc fingers"/>
    <property type="match status" value="4"/>
</dbReference>
<dbReference type="GO" id="GO:0000981">
    <property type="term" value="F:DNA-binding transcription factor activity, RNA polymerase II-specific"/>
    <property type="evidence" value="ECO:0007669"/>
    <property type="project" value="TreeGrafter"/>
</dbReference>
<dbReference type="InterPro" id="IPR013087">
    <property type="entry name" value="Znf_C2H2_type"/>
</dbReference>
<dbReference type="GO" id="GO:0000977">
    <property type="term" value="F:RNA polymerase II transcription regulatory region sequence-specific DNA binding"/>
    <property type="evidence" value="ECO:0007669"/>
    <property type="project" value="TreeGrafter"/>
</dbReference>
<feature type="region of interest" description="Disordered" evidence="9">
    <location>
        <begin position="895"/>
        <end position="920"/>
    </location>
</feature>
<feature type="region of interest" description="Disordered" evidence="9">
    <location>
        <begin position="734"/>
        <end position="770"/>
    </location>
</feature>
<dbReference type="STRING" id="333673.A0A3M0IZG2"/>
<dbReference type="PANTHER" id="PTHR24381">
    <property type="entry name" value="ZINC FINGER PROTEIN"/>
    <property type="match status" value="1"/>
</dbReference>
<evidence type="ECO:0000256" key="4">
    <source>
        <dbReference type="ARBA" id="ARBA00022771"/>
    </source>
</evidence>
<dbReference type="InterPro" id="IPR036051">
    <property type="entry name" value="KRAB_dom_sf"/>
</dbReference>
<feature type="compositionally biased region" description="Low complexity" evidence="9">
    <location>
        <begin position="305"/>
        <end position="316"/>
    </location>
</feature>
<feature type="domain" description="C2H2-type" evidence="10">
    <location>
        <begin position="270"/>
        <end position="297"/>
    </location>
</feature>
<dbReference type="SMART" id="SM00980">
    <property type="entry name" value="THAP"/>
    <property type="match status" value="1"/>
</dbReference>
<evidence type="ECO:0000259" key="12">
    <source>
        <dbReference type="PROSITE" id="PS50950"/>
    </source>
</evidence>
<gene>
    <name evidence="13" type="ORF">DUI87_29719</name>
</gene>
<dbReference type="PROSITE" id="PS00028">
    <property type="entry name" value="ZINC_FINGER_C2H2_1"/>
    <property type="match status" value="6"/>
</dbReference>
<dbReference type="EMBL" id="QRBI01000204">
    <property type="protein sequence ID" value="RMB93842.1"/>
    <property type="molecule type" value="Genomic_DNA"/>
</dbReference>
<evidence type="ECO:0000313" key="13">
    <source>
        <dbReference type="EMBL" id="RMB93842.1"/>
    </source>
</evidence>
<dbReference type="GO" id="GO:0005634">
    <property type="term" value="C:nucleus"/>
    <property type="evidence" value="ECO:0007669"/>
    <property type="project" value="TreeGrafter"/>
</dbReference>